<feature type="transmembrane region" description="Helical" evidence="1">
    <location>
        <begin position="33"/>
        <end position="52"/>
    </location>
</feature>
<feature type="transmembrane region" description="Helical" evidence="1">
    <location>
        <begin position="9"/>
        <end position="27"/>
    </location>
</feature>
<evidence type="ECO:0000313" key="2">
    <source>
        <dbReference type="EMBL" id="TCD64851.1"/>
    </source>
</evidence>
<keyword evidence="1" id="KW-0812">Transmembrane</keyword>
<protein>
    <submittedName>
        <fullName evidence="2">Uncharacterized protein</fullName>
    </submittedName>
</protein>
<reference evidence="2 3" key="1">
    <citation type="submission" date="2018-11" db="EMBL/GenBank/DDBJ databases">
        <title>Genome assembly of Steccherinum ochraceum LE-BIN_3174, the white-rot fungus of the Steccherinaceae family (The Residual Polyporoid clade, Polyporales, Basidiomycota).</title>
        <authorList>
            <person name="Fedorova T.V."/>
            <person name="Glazunova O.A."/>
            <person name="Landesman E.O."/>
            <person name="Moiseenko K.V."/>
            <person name="Psurtseva N.V."/>
            <person name="Savinova O.S."/>
            <person name="Shakhova N.V."/>
            <person name="Tyazhelova T.V."/>
            <person name="Vasina D.V."/>
        </authorList>
    </citation>
    <scope>NUCLEOTIDE SEQUENCE [LARGE SCALE GENOMIC DNA]</scope>
    <source>
        <strain evidence="2 3">LE-BIN_3174</strain>
    </source>
</reference>
<sequence>MSDFQLPSIPIFDCLVAFTTIGSAMIFPTMKLIVLYLALVVPAYLGVVAFPISSSKRHWPAAGKDLSRTHFGNSGTLGFSSVELDARADIQSWPTLQSRSSLTAPGHSTISSTLEPTSYWYDSSAEPCLNTV</sequence>
<keyword evidence="1" id="KW-0472">Membrane</keyword>
<keyword evidence="3" id="KW-1185">Reference proteome</keyword>
<dbReference type="AlphaFoldDB" id="A0A4R0RAC3"/>
<gene>
    <name evidence="2" type="ORF">EIP91_003555</name>
</gene>
<proteinExistence type="predicted"/>
<keyword evidence="1" id="KW-1133">Transmembrane helix</keyword>
<dbReference type="EMBL" id="RWJN01000211">
    <property type="protein sequence ID" value="TCD64851.1"/>
    <property type="molecule type" value="Genomic_DNA"/>
</dbReference>
<accession>A0A4R0RAC3</accession>
<name>A0A4R0RAC3_9APHY</name>
<dbReference type="Proteomes" id="UP000292702">
    <property type="component" value="Unassembled WGS sequence"/>
</dbReference>
<organism evidence="2 3">
    <name type="scientific">Steccherinum ochraceum</name>
    <dbReference type="NCBI Taxonomy" id="92696"/>
    <lineage>
        <taxon>Eukaryota</taxon>
        <taxon>Fungi</taxon>
        <taxon>Dikarya</taxon>
        <taxon>Basidiomycota</taxon>
        <taxon>Agaricomycotina</taxon>
        <taxon>Agaricomycetes</taxon>
        <taxon>Polyporales</taxon>
        <taxon>Steccherinaceae</taxon>
        <taxon>Steccherinum</taxon>
    </lineage>
</organism>
<evidence type="ECO:0000256" key="1">
    <source>
        <dbReference type="SAM" id="Phobius"/>
    </source>
</evidence>
<comment type="caution">
    <text evidence="2">The sequence shown here is derived from an EMBL/GenBank/DDBJ whole genome shotgun (WGS) entry which is preliminary data.</text>
</comment>
<evidence type="ECO:0000313" key="3">
    <source>
        <dbReference type="Proteomes" id="UP000292702"/>
    </source>
</evidence>